<keyword evidence="1" id="KW-1133">Transmembrane helix</keyword>
<evidence type="ECO:0000313" key="3">
    <source>
        <dbReference type="Proteomes" id="UP000807504"/>
    </source>
</evidence>
<dbReference type="Proteomes" id="UP000807504">
    <property type="component" value="Unassembled WGS sequence"/>
</dbReference>
<reference evidence="2" key="1">
    <citation type="journal article" date="2020" name="bioRxiv">
        <title>Chromosome-level reference genome of the European wasp spider Argiope bruennichi: a resource for studies on range expansion and evolutionary adaptation.</title>
        <authorList>
            <person name="Sheffer M.M."/>
            <person name="Hoppe A."/>
            <person name="Krehenwinkel H."/>
            <person name="Uhl G."/>
            <person name="Kuss A.W."/>
            <person name="Jensen L."/>
            <person name="Jensen C."/>
            <person name="Gillespie R.G."/>
            <person name="Hoff K.J."/>
            <person name="Prost S."/>
        </authorList>
    </citation>
    <scope>NUCLEOTIDE SEQUENCE</scope>
</reference>
<keyword evidence="1" id="KW-0472">Membrane</keyword>
<accession>A0A8T0F1T1</accession>
<sequence length="182" mass="22020">MKIIRKKINCWPLSTTFIGIYWWTKDYLYSIQRELYESTMLDRNKWPDEHEYIRFINDIKESVVQKTTRLQYAYWRRLNEAYKQIEDLCNIVNVFYCEKSTRLLHIPVLCYRLVRMIIAIFILFIVAYRCEKAVKHEMLVVQAILDLDDPEMPAFLFLRNGNEEAFYGELADSYQFLNGRSL</sequence>
<organism evidence="2 3">
    <name type="scientific">Argiope bruennichi</name>
    <name type="common">Wasp spider</name>
    <name type="synonym">Aranea bruennichi</name>
    <dbReference type="NCBI Taxonomy" id="94029"/>
    <lineage>
        <taxon>Eukaryota</taxon>
        <taxon>Metazoa</taxon>
        <taxon>Ecdysozoa</taxon>
        <taxon>Arthropoda</taxon>
        <taxon>Chelicerata</taxon>
        <taxon>Arachnida</taxon>
        <taxon>Araneae</taxon>
        <taxon>Araneomorphae</taxon>
        <taxon>Entelegynae</taxon>
        <taxon>Araneoidea</taxon>
        <taxon>Araneidae</taxon>
        <taxon>Argiope</taxon>
    </lineage>
</organism>
<reference evidence="2" key="2">
    <citation type="submission" date="2020-06" db="EMBL/GenBank/DDBJ databases">
        <authorList>
            <person name="Sheffer M."/>
        </authorList>
    </citation>
    <scope>NUCLEOTIDE SEQUENCE</scope>
</reference>
<protein>
    <submittedName>
        <fullName evidence="2">Uncharacterized protein</fullName>
    </submittedName>
</protein>
<name>A0A8T0F1T1_ARGBR</name>
<dbReference type="AlphaFoldDB" id="A0A8T0F1T1"/>
<keyword evidence="3" id="KW-1185">Reference proteome</keyword>
<evidence type="ECO:0000313" key="2">
    <source>
        <dbReference type="EMBL" id="KAF8782482.1"/>
    </source>
</evidence>
<comment type="caution">
    <text evidence="2">The sequence shown here is derived from an EMBL/GenBank/DDBJ whole genome shotgun (WGS) entry which is preliminary data.</text>
</comment>
<feature type="transmembrane region" description="Helical" evidence="1">
    <location>
        <begin position="109"/>
        <end position="128"/>
    </location>
</feature>
<evidence type="ECO:0000256" key="1">
    <source>
        <dbReference type="SAM" id="Phobius"/>
    </source>
</evidence>
<dbReference type="EMBL" id="JABXBU010001863">
    <property type="protein sequence ID" value="KAF8782482.1"/>
    <property type="molecule type" value="Genomic_DNA"/>
</dbReference>
<proteinExistence type="predicted"/>
<keyword evidence="1" id="KW-0812">Transmembrane</keyword>
<gene>
    <name evidence="2" type="ORF">HNY73_012763</name>
</gene>